<reference evidence="1 2" key="1">
    <citation type="submission" date="2023-05" db="EMBL/GenBank/DDBJ databases">
        <title>B98-5 Cell Line De Novo Hybrid Assembly: An Optical Mapping Approach.</title>
        <authorList>
            <person name="Kananen K."/>
            <person name="Auerbach J.A."/>
            <person name="Kautto E."/>
            <person name="Blachly J.S."/>
        </authorList>
    </citation>
    <scope>NUCLEOTIDE SEQUENCE [LARGE SCALE GENOMIC DNA]</scope>
    <source>
        <strain evidence="1">B95-8</strain>
        <tissue evidence="1">Cell line</tissue>
    </source>
</reference>
<name>A0ABQ9WK16_SAGOE</name>
<comment type="caution">
    <text evidence="1">The sequence shown here is derived from an EMBL/GenBank/DDBJ whole genome shotgun (WGS) entry which is preliminary data.</text>
</comment>
<sequence>GSSAEMQKASRGPTQGIWGLLGSAQNQQKLELVVKSRRQLIPLGQPQPQSLLWGPVAGGLESGMHLLD</sequence>
<evidence type="ECO:0000313" key="1">
    <source>
        <dbReference type="EMBL" id="KAK2121855.1"/>
    </source>
</evidence>
<dbReference type="EMBL" id="JASSZA010000001">
    <property type="protein sequence ID" value="KAK2121855.1"/>
    <property type="molecule type" value="Genomic_DNA"/>
</dbReference>
<protein>
    <submittedName>
        <fullName evidence="1">Uncharacterized protein</fullName>
    </submittedName>
</protein>
<proteinExistence type="predicted"/>
<organism evidence="1 2">
    <name type="scientific">Saguinus oedipus</name>
    <name type="common">Cotton-top tamarin</name>
    <name type="synonym">Oedipomidas oedipus</name>
    <dbReference type="NCBI Taxonomy" id="9490"/>
    <lineage>
        <taxon>Eukaryota</taxon>
        <taxon>Metazoa</taxon>
        <taxon>Chordata</taxon>
        <taxon>Craniata</taxon>
        <taxon>Vertebrata</taxon>
        <taxon>Euteleostomi</taxon>
        <taxon>Mammalia</taxon>
        <taxon>Eutheria</taxon>
        <taxon>Euarchontoglires</taxon>
        <taxon>Primates</taxon>
        <taxon>Haplorrhini</taxon>
        <taxon>Platyrrhini</taxon>
        <taxon>Cebidae</taxon>
        <taxon>Callitrichinae</taxon>
        <taxon>Saguinus</taxon>
    </lineage>
</organism>
<evidence type="ECO:0000313" key="2">
    <source>
        <dbReference type="Proteomes" id="UP001266305"/>
    </source>
</evidence>
<feature type="non-terminal residue" evidence="1">
    <location>
        <position position="1"/>
    </location>
</feature>
<dbReference type="Proteomes" id="UP001266305">
    <property type="component" value="Unassembled WGS sequence"/>
</dbReference>
<keyword evidence="2" id="KW-1185">Reference proteome</keyword>
<accession>A0ABQ9WK16</accession>
<gene>
    <name evidence="1" type="ORF">P7K49_003241</name>
</gene>